<keyword evidence="1 4" id="KW-0732">Signal</keyword>
<feature type="region of interest" description="Disordered" evidence="3">
    <location>
        <begin position="230"/>
        <end position="251"/>
    </location>
</feature>
<feature type="signal peptide" evidence="4">
    <location>
        <begin position="1"/>
        <end position="24"/>
    </location>
</feature>
<sequence length="251" mass="27978">MGFDSIARLFVAGVLFLQLHRLSALGVNELLYFRILRPPDIGYIFSAAPARDFGGDFTSSYDEIFLVPAEPADGCSELRNTHLMEGQVILLQRGGCSFVRKARNVEEAGGRAVLIADDAWDNDSQYLDMITDGTTDTPSIPALFLLGRDGVSLAAPGTRMRRYRISHRAWYLRMGGTESLSQRRCDREVRSPATRHICANRHRWDAQMATFHTNARPIMHSESAVLNGRNEAKHGSLDDRCPSSPSVLLLR</sequence>
<dbReference type="SUPFAM" id="SSF52025">
    <property type="entry name" value="PA domain"/>
    <property type="match status" value="1"/>
</dbReference>
<comment type="caution">
    <text evidence="6">The sequence shown here is derived from an EMBL/GenBank/DDBJ whole genome shotgun (WGS) entry which is preliminary data.</text>
</comment>
<protein>
    <recommendedName>
        <fullName evidence="5">PA domain-containing protein</fullName>
    </recommendedName>
</protein>
<evidence type="ECO:0000256" key="2">
    <source>
        <dbReference type="ARBA" id="ARBA00023180"/>
    </source>
</evidence>
<feature type="chain" id="PRO_5035820834" description="PA domain-containing protein" evidence="4">
    <location>
        <begin position="25"/>
        <end position="251"/>
    </location>
</feature>
<dbReference type="Pfam" id="PF02225">
    <property type="entry name" value="PA"/>
    <property type="match status" value="1"/>
</dbReference>
<dbReference type="PANTHER" id="PTHR22702">
    <property type="entry name" value="PROTEASE-ASSOCIATED DOMAIN-CONTAINING PROTEIN"/>
    <property type="match status" value="1"/>
</dbReference>
<dbReference type="InterPro" id="IPR046450">
    <property type="entry name" value="PA_dom_sf"/>
</dbReference>
<proteinExistence type="predicted"/>
<dbReference type="PANTHER" id="PTHR22702:SF1">
    <property type="entry name" value="PROTEASE-ASSOCIATED DOMAIN-CONTAINING PROTEIN 1"/>
    <property type="match status" value="1"/>
</dbReference>
<evidence type="ECO:0000256" key="4">
    <source>
        <dbReference type="SAM" id="SignalP"/>
    </source>
</evidence>
<gene>
    <name evidence="6" type="ORF">JZ751_016235</name>
</gene>
<organism evidence="6 7">
    <name type="scientific">Albula glossodonta</name>
    <name type="common">roundjaw bonefish</name>
    <dbReference type="NCBI Taxonomy" id="121402"/>
    <lineage>
        <taxon>Eukaryota</taxon>
        <taxon>Metazoa</taxon>
        <taxon>Chordata</taxon>
        <taxon>Craniata</taxon>
        <taxon>Vertebrata</taxon>
        <taxon>Euteleostomi</taxon>
        <taxon>Actinopterygii</taxon>
        <taxon>Neopterygii</taxon>
        <taxon>Teleostei</taxon>
        <taxon>Albuliformes</taxon>
        <taxon>Albulidae</taxon>
        <taxon>Albula</taxon>
    </lineage>
</organism>
<feature type="domain" description="PA" evidence="5">
    <location>
        <begin position="66"/>
        <end position="152"/>
    </location>
</feature>
<dbReference type="Gene3D" id="3.50.30.30">
    <property type="match status" value="1"/>
</dbReference>
<feature type="non-terminal residue" evidence="6">
    <location>
        <position position="251"/>
    </location>
</feature>
<evidence type="ECO:0000256" key="1">
    <source>
        <dbReference type="ARBA" id="ARBA00022729"/>
    </source>
</evidence>
<name>A0A8T2MIW8_9TELE</name>
<evidence type="ECO:0000256" key="3">
    <source>
        <dbReference type="SAM" id="MobiDB-lite"/>
    </source>
</evidence>
<dbReference type="AlphaFoldDB" id="A0A8T2MIW8"/>
<keyword evidence="2" id="KW-0325">Glycoprotein</keyword>
<dbReference type="InterPro" id="IPR003137">
    <property type="entry name" value="PA_domain"/>
</dbReference>
<dbReference type="EMBL" id="JAFBMS010002640">
    <property type="protein sequence ID" value="KAG9328144.1"/>
    <property type="molecule type" value="Genomic_DNA"/>
</dbReference>
<feature type="compositionally biased region" description="Basic and acidic residues" evidence="3">
    <location>
        <begin position="230"/>
        <end position="241"/>
    </location>
</feature>
<keyword evidence="7" id="KW-1185">Reference proteome</keyword>
<reference evidence="6" key="1">
    <citation type="thesis" date="2021" institute="BYU ScholarsArchive" country="Provo, UT, USA">
        <title>Applications of and Algorithms for Genome Assembly and Genomic Analyses with an Emphasis on Marine Teleosts.</title>
        <authorList>
            <person name="Pickett B.D."/>
        </authorList>
    </citation>
    <scope>NUCLEOTIDE SEQUENCE</scope>
    <source>
        <strain evidence="6">HI-2016</strain>
    </source>
</reference>
<evidence type="ECO:0000259" key="5">
    <source>
        <dbReference type="Pfam" id="PF02225"/>
    </source>
</evidence>
<dbReference type="Proteomes" id="UP000824540">
    <property type="component" value="Unassembled WGS sequence"/>
</dbReference>
<evidence type="ECO:0000313" key="7">
    <source>
        <dbReference type="Proteomes" id="UP000824540"/>
    </source>
</evidence>
<accession>A0A8T2MIW8</accession>
<evidence type="ECO:0000313" key="6">
    <source>
        <dbReference type="EMBL" id="KAG9328144.1"/>
    </source>
</evidence>
<dbReference type="OrthoDB" id="206201at2759"/>